<keyword evidence="1" id="KW-0812">Transmembrane</keyword>
<evidence type="ECO:0000256" key="1">
    <source>
        <dbReference type="SAM" id="Phobius"/>
    </source>
</evidence>
<dbReference type="InterPro" id="IPR021741">
    <property type="entry name" value="DUF3311"/>
</dbReference>
<dbReference type="OrthoDB" id="3628949at2"/>
<dbReference type="AlphaFoldDB" id="A0A0K6HZB4"/>
<dbReference type="STRING" id="339866.GCA_001418255_01257"/>
<organism evidence="2 3">
    <name type="scientific">Thiomonas bhubaneswarensis</name>
    <dbReference type="NCBI Taxonomy" id="339866"/>
    <lineage>
        <taxon>Bacteria</taxon>
        <taxon>Pseudomonadati</taxon>
        <taxon>Pseudomonadota</taxon>
        <taxon>Betaproteobacteria</taxon>
        <taxon>Burkholderiales</taxon>
        <taxon>Thiomonas</taxon>
    </lineage>
</organism>
<keyword evidence="1" id="KW-0472">Membrane</keyword>
<dbReference type="Pfam" id="PF11755">
    <property type="entry name" value="DUF3311"/>
    <property type="match status" value="1"/>
</dbReference>
<keyword evidence="3" id="KW-1185">Reference proteome</keyword>
<sequence length="70" mass="7917">MRNIRYLGWLPPVGTLIGPLLHNAVHPFILGMPFVLGWIVVWLLLTTPIMALVYWLDPANRRDGDAGDRP</sequence>
<evidence type="ECO:0000313" key="2">
    <source>
        <dbReference type="EMBL" id="CUA96148.1"/>
    </source>
</evidence>
<evidence type="ECO:0000313" key="3">
    <source>
        <dbReference type="Proteomes" id="UP000183649"/>
    </source>
</evidence>
<feature type="transmembrane region" description="Helical" evidence="1">
    <location>
        <begin position="7"/>
        <end position="29"/>
    </location>
</feature>
<reference evidence="3" key="1">
    <citation type="submission" date="2015-08" db="EMBL/GenBank/DDBJ databases">
        <authorList>
            <person name="Varghese N."/>
        </authorList>
    </citation>
    <scope>NUCLEOTIDE SEQUENCE [LARGE SCALE GENOMIC DNA]</scope>
    <source>
        <strain evidence="3">DSM 18181</strain>
    </source>
</reference>
<dbReference type="Proteomes" id="UP000183649">
    <property type="component" value="Unassembled WGS sequence"/>
</dbReference>
<accession>A0A0K6HZB4</accession>
<proteinExistence type="predicted"/>
<evidence type="ECO:0008006" key="4">
    <source>
        <dbReference type="Google" id="ProtNLM"/>
    </source>
</evidence>
<keyword evidence="1" id="KW-1133">Transmembrane helix</keyword>
<gene>
    <name evidence="2" type="ORF">Ga0061069_10424</name>
</gene>
<name>A0A0K6HZB4_9BURK</name>
<dbReference type="RefSeq" id="WP_055450186.1">
    <property type="nucleotide sequence ID" value="NZ_CYHF01000004.1"/>
</dbReference>
<protein>
    <recommendedName>
        <fullName evidence="4">DUF3311 domain-containing protein</fullName>
    </recommendedName>
</protein>
<dbReference type="EMBL" id="CYHF01000004">
    <property type="protein sequence ID" value="CUA96148.1"/>
    <property type="molecule type" value="Genomic_DNA"/>
</dbReference>
<feature type="transmembrane region" description="Helical" evidence="1">
    <location>
        <begin position="35"/>
        <end position="56"/>
    </location>
</feature>